<feature type="region of interest" description="Disordered" evidence="1">
    <location>
        <begin position="1"/>
        <end position="43"/>
    </location>
</feature>
<protein>
    <submittedName>
        <fullName evidence="3">Excisionase family DNA-binding protein</fullName>
    </submittedName>
</protein>
<dbReference type="RefSeq" id="WP_168042429.1">
    <property type="nucleotide sequence ID" value="NZ_JAAEDK010000006.1"/>
</dbReference>
<accession>A0A9X9WDG6</accession>
<comment type="caution">
    <text evidence="3">The sequence shown here is derived from an EMBL/GenBank/DDBJ whole genome shotgun (WGS) entry which is preliminary data.</text>
</comment>
<dbReference type="EMBL" id="JAAEDK010000006">
    <property type="protein sequence ID" value="MBR0658376.1"/>
    <property type="molecule type" value="Genomic_DNA"/>
</dbReference>
<proteinExistence type="predicted"/>
<sequence>MPADQDSSRGSGVKRARPPRRHEPPPQGARLAPIPNASARGGWGRTTTYDLIRKGEIRLVKVGRRSLIDMASVDAYIDRLLSVGK</sequence>
<dbReference type="InterPro" id="IPR010093">
    <property type="entry name" value="SinI_DNA-bd"/>
</dbReference>
<gene>
    <name evidence="4" type="ORF">GWK15_16430</name>
    <name evidence="3" type="ORF">GXW75_03875</name>
</gene>
<reference evidence="3" key="3">
    <citation type="journal article" date="2021" name="Syst. Appl. Microbiol.">
        <title>Roseomonas hellenica sp. nov., isolated from roots of wild-growing Alkanna tinctoria.</title>
        <authorList>
            <person name="Rat A."/>
            <person name="Naranjo H.D."/>
            <person name="Lebbe L."/>
            <person name="Cnockaert M."/>
            <person name="Krigas N."/>
            <person name="Grigoriadou K."/>
            <person name="Maloupa E."/>
            <person name="Willems A."/>
        </authorList>
    </citation>
    <scope>NUCLEOTIDE SEQUENCE</scope>
    <source>
        <strain evidence="3">LMG 31161</strain>
    </source>
</reference>
<evidence type="ECO:0000313" key="4">
    <source>
        <dbReference type="EMBL" id="NKE18541.1"/>
    </source>
</evidence>
<dbReference type="Pfam" id="PF12728">
    <property type="entry name" value="HTH_17"/>
    <property type="match status" value="1"/>
</dbReference>
<dbReference type="AlphaFoldDB" id="A0A9X9WDG6"/>
<evidence type="ECO:0000313" key="5">
    <source>
        <dbReference type="Proteomes" id="UP000746741"/>
    </source>
</evidence>
<dbReference type="EMBL" id="JAAVUP010000004">
    <property type="protein sequence ID" value="NKE18541.1"/>
    <property type="molecule type" value="Genomic_DNA"/>
</dbReference>
<organism evidence="3 6">
    <name type="scientific">Neoroseomonas oryzicola</name>
    <dbReference type="NCBI Taxonomy" id="535904"/>
    <lineage>
        <taxon>Bacteria</taxon>
        <taxon>Pseudomonadati</taxon>
        <taxon>Pseudomonadota</taxon>
        <taxon>Alphaproteobacteria</taxon>
        <taxon>Acetobacterales</taxon>
        <taxon>Acetobacteraceae</taxon>
        <taxon>Neoroseomonas</taxon>
    </lineage>
</organism>
<reference evidence="4 5" key="2">
    <citation type="submission" date="2020-02" db="EMBL/GenBank/DDBJ databases">
        <authorList>
            <person name="Sun Q."/>
            <person name="Inoue M."/>
        </authorList>
    </citation>
    <scope>NUCLEOTIDE SEQUENCE [LARGE SCALE GENOMIC DNA]</scope>
    <source>
        <strain evidence="4 5">KCTC 22478</strain>
    </source>
</reference>
<dbReference type="GO" id="GO:0003677">
    <property type="term" value="F:DNA binding"/>
    <property type="evidence" value="ECO:0007669"/>
    <property type="project" value="UniProtKB-KW"/>
</dbReference>
<dbReference type="NCBIfam" id="TIGR01764">
    <property type="entry name" value="excise"/>
    <property type="match status" value="1"/>
</dbReference>
<reference evidence="3" key="1">
    <citation type="submission" date="2020-01" db="EMBL/GenBank/DDBJ databases">
        <authorList>
            <person name="Rat A."/>
        </authorList>
    </citation>
    <scope>NUCLEOTIDE SEQUENCE</scope>
    <source>
        <strain evidence="3">LMG 31161</strain>
    </source>
</reference>
<dbReference type="Proteomes" id="UP001138708">
    <property type="component" value="Unassembled WGS sequence"/>
</dbReference>
<evidence type="ECO:0000256" key="1">
    <source>
        <dbReference type="SAM" id="MobiDB-lite"/>
    </source>
</evidence>
<evidence type="ECO:0000313" key="3">
    <source>
        <dbReference type="EMBL" id="MBR0658376.1"/>
    </source>
</evidence>
<name>A0A9X9WDG6_9PROT</name>
<dbReference type="Proteomes" id="UP000746741">
    <property type="component" value="Unassembled WGS sequence"/>
</dbReference>
<keyword evidence="3" id="KW-0238">DNA-binding</keyword>
<evidence type="ECO:0000313" key="6">
    <source>
        <dbReference type="Proteomes" id="UP001138708"/>
    </source>
</evidence>
<dbReference type="InterPro" id="IPR041657">
    <property type="entry name" value="HTH_17"/>
</dbReference>
<keyword evidence="5" id="KW-1185">Reference proteome</keyword>
<evidence type="ECO:0000259" key="2">
    <source>
        <dbReference type="Pfam" id="PF12728"/>
    </source>
</evidence>
<feature type="domain" description="Helix-turn-helix" evidence="2">
    <location>
        <begin position="44"/>
        <end position="79"/>
    </location>
</feature>